<protein>
    <submittedName>
        <fullName evidence="2">Uncharacterized protein</fullName>
    </submittedName>
</protein>
<evidence type="ECO:0000256" key="1">
    <source>
        <dbReference type="SAM" id="MobiDB-lite"/>
    </source>
</evidence>
<organism evidence="2 3">
    <name type="scientific">Symbiobacterium thermophilum</name>
    <dbReference type="NCBI Taxonomy" id="2734"/>
    <lineage>
        <taxon>Bacteria</taxon>
        <taxon>Bacillati</taxon>
        <taxon>Bacillota</taxon>
        <taxon>Clostridia</taxon>
        <taxon>Eubacteriales</taxon>
        <taxon>Symbiobacteriaceae</taxon>
        <taxon>Symbiobacterium</taxon>
    </lineage>
</organism>
<dbReference type="AlphaFoldDB" id="A0A1Y2T729"/>
<reference evidence="3" key="1">
    <citation type="submission" date="2016-04" db="EMBL/GenBank/DDBJ databases">
        <authorList>
            <person name="Antunes L.P."/>
            <person name="Martins L.F."/>
            <person name="Pereira R.V."/>
            <person name="Thomas A.M."/>
            <person name="Barbosa D."/>
            <person name="Nascimento L."/>
            <person name="Silva G.M."/>
            <person name="Condomitti G.W."/>
            <person name="Digiampietri L.A."/>
            <person name="Lombardi K.C."/>
            <person name="Ramos P.L."/>
            <person name="Quaggio R.B."/>
            <person name="Oliveira J.C."/>
            <person name="Pascon R.C."/>
            <person name="Cruz J.B."/>
            <person name="Silva A.M."/>
            <person name="Setubal J.C."/>
        </authorList>
    </citation>
    <scope>NUCLEOTIDE SEQUENCE [LARGE SCALE GENOMIC DNA]</scope>
</reference>
<evidence type="ECO:0000313" key="2">
    <source>
        <dbReference type="EMBL" id="OTA42208.1"/>
    </source>
</evidence>
<comment type="caution">
    <text evidence="2">The sequence shown here is derived from an EMBL/GenBank/DDBJ whole genome shotgun (WGS) entry which is preliminary data.</text>
</comment>
<sequence length="119" mass="12499">MADPVAAGDQIALQRRRIVVVVEEHERDRPAEGLEPQQGDVVVFARAPEAQGDLLVGGEGGGDGGEGLRRGAGVLPGQVPEVDPLVRGRQQGRLPGQGVVKVQHQEGSVHGCCHPRLPL</sequence>
<feature type="region of interest" description="Disordered" evidence="1">
    <location>
        <begin position="53"/>
        <end position="77"/>
    </location>
</feature>
<dbReference type="EMBL" id="LWLV01000037">
    <property type="protein sequence ID" value="OTA42208.1"/>
    <property type="molecule type" value="Genomic_DNA"/>
</dbReference>
<proteinExistence type="predicted"/>
<dbReference type="Proteomes" id="UP000194267">
    <property type="component" value="Unassembled WGS sequence"/>
</dbReference>
<accession>A0A1Y2T729</accession>
<gene>
    <name evidence="2" type="ORF">A6D92_00835</name>
</gene>
<feature type="compositionally biased region" description="Gly residues" evidence="1">
    <location>
        <begin position="55"/>
        <end position="65"/>
    </location>
</feature>
<name>A0A1Y2T729_SYMTR</name>
<evidence type="ECO:0000313" key="3">
    <source>
        <dbReference type="Proteomes" id="UP000194267"/>
    </source>
</evidence>